<keyword evidence="5" id="KW-1185">Reference proteome</keyword>
<feature type="domain" description="HTH psq-type" evidence="3">
    <location>
        <begin position="6"/>
        <end position="56"/>
    </location>
</feature>
<organism evidence="4 5">
    <name type="scientific">Petrolisthes manimaculis</name>
    <dbReference type="NCBI Taxonomy" id="1843537"/>
    <lineage>
        <taxon>Eukaryota</taxon>
        <taxon>Metazoa</taxon>
        <taxon>Ecdysozoa</taxon>
        <taxon>Arthropoda</taxon>
        <taxon>Crustacea</taxon>
        <taxon>Multicrustacea</taxon>
        <taxon>Malacostraca</taxon>
        <taxon>Eumalacostraca</taxon>
        <taxon>Eucarida</taxon>
        <taxon>Decapoda</taxon>
        <taxon>Pleocyemata</taxon>
        <taxon>Anomura</taxon>
        <taxon>Galatheoidea</taxon>
        <taxon>Porcellanidae</taxon>
        <taxon>Petrolisthes</taxon>
    </lineage>
</organism>
<dbReference type="EMBL" id="JAWZYT010000403">
    <property type="protein sequence ID" value="KAK4323908.1"/>
    <property type="molecule type" value="Genomic_DNA"/>
</dbReference>
<feature type="compositionally biased region" description="Polar residues" evidence="2">
    <location>
        <begin position="226"/>
        <end position="244"/>
    </location>
</feature>
<feature type="compositionally biased region" description="Polar residues" evidence="2">
    <location>
        <begin position="376"/>
        <end position="394"/>
    </location>
</feature>
<comment type="caution">
    <text evidence="4">The sequence shown here is derived from an EMBL/GenBank/DDBJ whole genome shotgun (WGS) entry which is preliminary data.</text>
</comment>
<dbReference type="GO" id="GO:0005634">
    <property type="term" value="C:nucleus"/>
    <property type="evidence" value="ECO:0007669"/>
    <property type="project" value="UniProtKB-SubCell"/>
</dbReference>
<feature type="compositionally biased region" description="Polar residues" evidence="2">
    <location>
        <begin position="205"/>
        <end position="219"/>
    </location>
</feature>
<sequence length="433" mass="46592">MAPKEKKKLVHLSIADKLELLKKLEAGASVSRVCEIYGVKKQTVSDIRKAKDKLRNYALKFNVDPTKDKKGIIHGRNHMRQPQSETLEEAVFKWYVQQRSVKVNVRGVELMAEEIAEAVLVGKQSDDSRSSDEEKEVAIKPKMSLVRESIDILLNYVDLCDNYNIQGYYEHLRTLRELVIREQHKRGKQTKLDTFFKRKTPEPQPSTSKDSSVAPTSASDFVGFTTEPQPTTSKDSSVAPTSASDFVGFTTEPQPTTSKDSSVAPTSASDFVGFTTEPQPSTSKDSSVAPTSASDFVGFTTEPQPTTSKGSSVAPTSASDFVGFTTEPQPTTSKGSSVAPTSASDFVGFTTEPQPSTSKGSSVAPTSASDFVGFTTEPQPTTSKGSSVAPTSASDFVGFTTEPQPTTSKGSSVAPTSASDFIGISSPHKVNNI</sequence>
<feature type="compositionally biased region" description="Polar residues" evidence="2">
    <location>
        <begin position="251"/>
        <end position="269"/>
    </location>
</feature>
<reference evidence="4" key="1">
    <citation type="submission" date="2023-11" db="EMBL/GenBank/DDBJ databases">
        <title>Genome assemblies of two species of porcelain crab, Petrolisthes cinctipes and Petrolisthes manimaculis (Anomura: Porcellanidae).</title>
        <authorList>
            <person name="Angst P."/>
        </authorList>
    </citation>
    <scope>NUCLEOTIDE SEQUENCE</scope>
    <source>
        <strain evidence="4">PB745_02</strain>
        <tissue evidence="4">Gill</tissue>
    </source>
</reference>
<evidence type="ECO:0000256" key="2">
    <source>
        <dbReference type="SAM" id="MobiDB-lite"/>
    </source>
</evidence>
<gene>
    <name evidence="4" type="ORF">Pmani_005436</name>
</gene>
<dbReference type="SUPFAM" id="SSF46689">
    <property type="entry name" value="Homeodomain-like"/>
    <property type="match status" value="1"/>
</dbReference>
<accession>A0AAE1QDU6</accession>
<evidence type="ECO:0000313" key="4">
    <source>
        <dbReference type="EMBL" id="KAK4323908.1"/>
    </source>
</evidence>
<feature type="compositionally biased region" description="Polar residues" evidence="2">
    <location>
        <begin position="301"/>
        <end position="319"/>
    </location>
</feature>
<evidence type="ECO:0000313" key="5">
    <source>
        <dbReference type="Proteomes" id="UP001292094"/>
    </source>
</evidence>
<dbReference type="Proteomes" id="UP001292094">
    <property type="component" value="Unassembled WGS sequence"/>
</dbReference>
<feature type="compositionally biased region" description="Basic and acidic residues" evidence="2">
    <location>
        <begin position="190"/>
        <end position="201"/>
    </location>
</feature>
<dbReference type="AlphaFoldDB" id="A0AAE1QDU6"/>
<evidence type="ECO:0000256" key="1">
    <source>
        <dbReference type="ARBA" id="ARBA00004123"/>
    </source>
</evidence>
<feature type="compositionally biased region" description="Polar residues" evidence="2">
    <location>
        <begin position="276"/>
        <end position="294"/>
    </location>
</feature>
<name>A0AAE1QDU6_9EUCA</name>
<feature type="region of interest" description="Disordered" evidence="2">
    <location>
        <begin position="190"/>
        <end position="433"/>
    </location>
</feature>
<proteinExistence type="predicted"/>
<evidence type="ECO:0000259" key="3">
    <source>
        <dbReference type="Pfam" id="PF04218"/>
    </source>
</evidence>
<feature type="compositionally biased region" description="Polar residues" evidence="2">
    <location>
        <begin position="351"/>
        <end position="369"/>
    </location>
</feature>
<protein>
    <recommendedName>
        <fullName evidence="3">HTH psq-type domain-containing protein</fullName>
    </recommendedName>
</protein>
<feature type="compositionally biased region" description="Polar residues" evidence="2">
    <location>
        <begin position="326"/>
        <end position="344"/>
    </location>
</feature>
<dbReference type="Gene3D" id="1.10.10.60">
    <property type="entry name" value="Homeodomain-like"/>
    <property type="match status" value="1"/>
</dbReference>
<feature type="compositionally biased region" description="Polar residues" evidence="2">
    <location>
        <begin position="401"/>
        <end position="419"/>
    </location>
</feature>
<comment type="subcellular location">
    <subcellularLocation>
        <location evidence="1">Nucleus</location>
    </subcellularLocation>
</comment>
<dbReference type="InterPro" id="IPR009057">
    <property type="entry name" value="Homeodomain-like_sf"/>
</dbReference>
<dbReference type="InterPro" id="IPR007889">
    <property type="entry name" value="HTH_Psq"/>
</dbReference>
<dbReference type="GO" id="GO:0003677">
    <property type="term" value="F:DNA binding"/>
    <property type="evidence" value="ECO:0007669"/>
    <property type="project" value="InterPro"/>
</dbReference>
<dbReference type="Pfam" id="PF04218">
    <property type="entry name" value="CENP-B_N"/>
    <property type="match status" value="1"/>
</dbReference>